<evidence type="ECO:0000259" key="11">
    <source>
        <dbReference type="PROSITE" id="PS50936"/>
    </source>
</evidence>
<feature type="binding site" evidence="10">
    <location>
        <position position="254"/>
    </location>
    <ligand>
        <name>Zn(2+)</name>
        <dbReference type="ChEBI" id="CHEBI:29105"/>
    </ligand>
</feature>
<evidence type="ECO:0000313" key="13">
    <source>
        <dbReference type="EMBL" id="GAA6114728.1"/>
    </source>
</evidence>
<dbReference type="Pfam" id="PF16745">
    <property type="entry name" value="RsgA_N"/>
    <property type="match status" value="1"/>
</dbReference>
<dbReference type="Gene3D" id="1.10.40.50">
    <property type="entry name" value="Probable gtpase engc, domain 3"/>
    <property type="match status" value="1"/>
</dbReference>
<sequence>MAEGKIFQSLSGFYDIISDGKIYRTRARGNFRKKGITPLVGDNVEFESTTPKEGYLLKIFDRKNSLVRPPISNIDQAVVVTSAVQPDFSYNLLDRQLVAVEINKITPIIYFTKTDLLDDQQFDYFKDVKSVYENAGYKVILPSNQGDNNKSVEEIKSLFAHKETVFMGQTGAGKSTLLNKISPDLNLATGEISAALNRGKHTTRKVSFIEINNGLVADTPGFSSYEAFDIKPEELRDYFPEFRENANKCKFRGCVHINEPGCAIKSMLENDELSHERYHDYVQLYDILKNKKPIYNKKK</sequence>
<evidence type="ECO:0000256" key="4">
    <source>
        <dbReference type="ARBA" id="ARBA00022730"/>
    </source>
</evidence>
<keyword evidence="9 10" id="KW-0342">GTP-binding</keyword>
<keyword evidence="1 10" id="KW-0963">Cytoplasm</keyword>
<keyword evidence="5 10" id="KW-0547">Nucleotide-binding</keyword>
<evidence type="ECO:0000256" key="8">
    <source>
        <dbReference type="ARBA" id="ARBA00022884"/>
    </source>
</evidence>
<proteinExistence type="inferred from homology"/>
<name>A0ABP9ZIU4_9LACO</name>
<dbReference type="RefSeq" id="WP_053950034.1">
    <property type="nucleotide sequence ID" value="NZ_BAABVV010000037.1"/>
</dbReference>
<keyword evidence="6 10" id="KW-0378">Hydrolase</keyword>
<keyword evidence="2 10" id="KW-0690">Ribosome biogenesis</keyword>
<feature type="binding site" evidence="10">
    <location>
        <position position="249"/>
    </location>
    <ligand>
        <name>Zn(2+)</name>
        <dbReference type="ChEBI" id="CHEBI:29105"/>
    </ligand>
</feature>
<dbReference type="NCBIfam" id="TIGR00157">
    <property type="entry name" value="ribosome small subunit-dependent GTPase A"/>
    <property type="match status" value="1"/>
</dbReference>
<evidence type="ECO:0000259" key="12">
    <source>
        <dbReference type="PROSITE" id="PS51721"/>
    </source>
</evidence>
<dbReference type="InterPro" id="IPR027417">
    <property type="entry name" value="P-loop_NTPase"/>
</dbReference>
<dbReference type="InterPro" id="IPR030378">
    <property type="entry name" value="G_CP_dom"/>
</dbReference>
<evidence type="ECO:0000256" key="9">
    <source>
        <dbReference type="ARBA" id="ARBA00023134"/>
    </source>
</evidence>
<evidence type="ECO:0000256" key="6">
    <source>
        <dbReference type="ARBA" id="ARBA00022801"/>
    </source>
</evidence>
<dbReference type="PANTHER" id="PTHR32120:SF11">
    <property type="entry name" value="SMALL RIBOSOMAL SUBUNIT BIOGENESIS GTPASE RSGA 1, MITOCHONDRIAL-RELATED"/>
    <property type="match status" value="1"/>
</dbReference>
<dbReference type="InterPro" id="IPR031944">
    <property type="entry name" value="RsgA_N"/>
</dbReference>
<reference evidence="13 14" key="1">
    <citation type="submission" date="2024-03" db="EMBL/GenBank/DDBJ databases">
        <title>Inconsistent identification of Apilactobacillus kunkeei-related strains obtained by well-developed overall genome related indices.</title>
        <authorList>
            <person name="Maeno S."/>
            <person name="Endo A."/>
        </authorList>
    </citation>
    <scope>NUCLEOTIDE SEQUENCE [LARGE SCALE GENOMIC DNA]</scope>
    <source>
        <strain evidence="13 14">20H-10</strain>
    </source>
</reference>
<feature type="domain" description="EngC GTPase" evidence="11">
    <location>
        <begin position="72"/>
        <end position="223"/>
    </location>
</feature>
<comment type="subcellular location">
    <subcellularLocation>
        <location evidence="10">Cytoplasm</location>
    </subcellularLocation>
</comment>
<dbReference type="EC" id="3.6.1.-" evidence="10"/>
<feature type="domain" description="CP-type G" evidence="12">
    <location>
        <begin position="63"/>
        <end position="225"/>
    </location>
</feature>
<dbReference type="InterPro" id="IPR004881">
    <property type="entry name" value="Ribosome_biogen_GTPase_RsgA"/>
</dbReference>
<dbReference type="CDD" id="cd01854">
    <property type="entry name" value="YjeQ_EngC"/>
    <property type="match status" value="1"/>
</dbReference>
<dbReference type="Proteomes" id="UP001438112">
    <property type="component" value="Unassembled WGS sequence"/>
</dbReference>
<evidence type="ECO:0000256" key="7">
    <source>
        <dbReference type="ARBA" id="ARBA00022833"/>
    </source>
</evidence>
<dbReference type="PROSITE" id="PS51721">
    <property type="entry name" value="G_CP"/>
    <property type="match status" value="1"/>
</dbReference>
<dbReference type="InterPro" id="IPR010914">
    <property type="entry name" value="RsgA_GTPase_dom"/>
</dbReference>
<evidence type="ECO:0000256" key="10">
    <source>
        <dbReference type="HAMAP-Rule" id="MF_01820"/>
    </source>
</evidence>
<accession>A0ABP9ZIU4</accession>
<comment type="cofactor">
    <cofactor evidence="10">
        <name>Zn(2+)</name>
        <dbReference type="ChEBI" id="CHEBI:29105"/>
    </cofactor>
    <text evidence="10">Binds 1 zinc ion per subunit.</text>
</comment>
<dbReference type="PROSITE" id="PS50936">
    <property type="entry name" value="ENGC_GTPASE"/>
    <property type="match status" value="1"/>
</dbReference>
<dbReference type="InterPro" id="IPR012340">
    <property type="entry name" value="NA-bd_OB-fold"/>
</dbReference>
<keyword evidence="14" id="KW-1185">Reference proteome</keyword>
<evidence type="ECO:0000256" key="1">
    <source>
        <dbReference type="ARBA" id="ARBA00022490"/>
    </source>
</evidence>
<dbReference type="HAMAP" id="MF_01820">
    <property type="entry name" value="GTPase_RsgA"/>
    <property type="match status" value="1"/>
</dbReference>
<dbReference type="CDD" id="cd04466">
    <property type="entry name" value="S1_YloQ_GTPase"/>
    <property type="match status" value="1"/>
</dbReference>
<comment type="subunit">
    <text evidence="10">Monomer. Associates with 30S ribosomal subunit, binds 16S rRNA.</text>
</comment>
<keyword evidence="3 10" id="KW-0479">Metal-binding</keyword>
<keyword evidence="8 10" id="KW-0694">RNA-binding</keyword>
<evidence type="ECO:0000256" key="2">
    <source>
        <dbReference type="ARBA" id="ARBA00022517"/>
    </source>
</evidence>
<comment type="caution">
    <text evidence="13">The sequence shown here is derived from an EMBL/GenBank/DDBJ whole genome shotgun (WGS) entry which is preliminary data.</text>
</comment>
<protein>
    <recommendedName>
        <fullName evidence="10">Small ribosomal subunit biogenesis GTPase RsgA</fullName>
        <ecNumber evidence="10">3.6.1.-</ecNumber>
    </recommendedName>
</protein>
<dbReference type="Gene3D" id="2.40.50.140">
    <property type="entry name" value="Nucleic acid-binding proteins"/>
    <property type="match status" value="1"/>
</dbReference>
<keyword evidence="7 10" id="KW-0862">Zinc</keyword>
<gene>
    <name evidence="10 13" type="primary">rsgA</name>
    <name evidence="13" type="ORF">AP20H10_10910</name>
</gene>
<evidence type="ECO:0000313" key="14">
    <source>
        <dbReference type="Proteomes" id="UP001438112"/>
    </source>
</evidence>
<keyword evidence="4 10" id="KW-0699">rRNA-binding</keyword>
<dbReference type="EMBL" id="BAABVV010000037">
    <property type="protein sequence ID" value="GAA6114728.1"/>
    <property type="molecule type" value="Genomic_DNA"/>
</dbReference>
<dbReference type="SUPFAM" id="SSF50249">
    <property type="entry name" value="Nucleic acid-binding proteins"/>
    <property type="match status" value="1"/>
</dbReference>
<organism evidence="13 14">
    <name type="scientific">Apilactobacillus apinorum</name>
    <dbReference type="NCBI Taxonomy" id="1218495"/>
    <lineage>
        <taxon>Bacteria</taxon>
        <taxon>Bacillati</taxon>
        <taxon>Bacillota</taxon>
        <taxon>Bacilli</taxon>
        <taxon>Lactobacillales</taxon>
        <taxon>Lactobacillaceae</taxon>
        <taxon>Apilactobacillus</taxon>
    </lineage>
</organism>
<dbReference type="Pfam" id="PF03193">
    <property type="entry name" value="RsgA_GTPase"/>
    <property type="match status" value="1"/>
</dbReference>
<feature type="binding site" evidence="10">
    <location>
        <begin position="168"/>
        <end position="176"/>
    </location>
    <ligand>
        <name>GTP</name>
        <dbReference type="ChEBI" id="CHEBI:37565"/>
    </ligand>
</feature>
<comment type="similarity">
    <text evidence="10">Belongs to the TRAFAC class YlqF/YawG GTPase family. RsgA subfamily.</text>
</comment>
<feature type="binding site" evidence="10">
    <location>
        <position position="262"/>
    </location>
    <ligand>
        <name>Zn(2+)</name>
        <dbReference type="ChEBI" id="CHEBI:29105"/>
    </ligand>
</feature>
<dbReference type="SUPFAM" id="SSF52540">
    <property type="entry name" value="P-loop containing nucleoside triphosphate hydrolases"/>
    <property type="match status" value="1"/>
</dbReference>
<evidence type="ECO:0000256" key="3">
    <source>
        <dbReference type="ARBA" id="ARBA00022723"/>
    </source>
</evidence>
<evidence type="ECO:0000256" key="5">
    <source>
        <dbReference type="ARBA" id="ARBA00022741"/>
    </source>
</evidence>
<dbReference type="PANTHER" id="PTHR32120">
    <property type="entry name" value="SMALL RIBOSOMAL SUBUNIT BIOGENESIS GTPASE RSGA"/>
    <property type="match status" value="1"/>
</dbReference>
<dbReference type="Gene3D" id="3.40.50.300">
    <property type="entry name" value="P-loop containing nucleotide triphosphate hydrolases"/>
    <property type="match status" value="1"/>
</dbReference>
<comment type="function">
    <text evidence="10">One of several proteins that assist in the late maturation steps of the functional core of the 30S ribosomal subunit. Helps release RbfA from mature subunits. May play a role in the assembly of ribosomal proteins into the subunit. Circularly permuted GTPase that catalyzes slow GTP hydrolysis, GTPase activity is stimulated by the 30S ribosomal subunit.</text>
</comment>
<feature type="binding site" evidence="10">
    <location>
        <position position="256"/>
    </location>
    <ligand>
        <name>Zn(2+)</name>
        <dbReference type="ChEBI" id="CHEBI:29105"/>
    </ligand>
</feature>
<feature type="binding site" evidence="10">
    <location>
        <begin position="112"/>
        <end position="115"/>
    </location>
    <ligand>
        <name>GTP</name>
        <dbReference type="ChEBI" id="CHEBI:37565"/>
    </ligand>
</feature>